<protein>
    <recommendedName>
        <fullName evidence="1">Glyoxalase-like domain-containing protein</fullName>
    </recommendedName>
</protein>
<evidence type="ECO:0000313" key="2">
    <source>
        <dbReference type="EMBL" id="GIF78743.1"/>
    </source>
</evidence>
<dbReference type="EMBL" id="BONF01000001">
    <property type="protein sequence ID" value="GIF78743.1"/>
    <property type="molecule type" value="Genomic_DNA"/>
</dbReference>
<evidence type="ECO:0000313" key="3">
    <source>
        <dbReference type="Proteomes" id="UP000601223"/>
    </source>
</evidence>
<reference evidence="2 3" key="1">
    <citation type="submission" date="2021-01" db="EMBL/GenBank/DDBJ databases">
        <title>Whole genome shotgun sequence of Catellatospora bangladeshensis NBRC 107357.</title>
        <authorList>
            <person name="Komaki H."/>
            <person name="Tamura T."/>
        </authorList>
    </citation>
    <scope>NUCLEOTIDE SEQUENCE [LARGE SCALE GENOMIC DNA]</scope>
    <source>
        <strain evidence="2 3">NBRC 107357</strain>
    </source>
</reference>
<dbReference type="AlphaFoldDB" id="A0A8J3JDL4"/>
<dbReference type="InterPro" id="IPR041581">
    <property type="entry name" value="Glyoxalase_6"/>
</dbReference>
<evidence type="ECO:0000259" key="1">
    <source>
        <dbReference type="Pfam" id="PF18029"/>
    </source>
</evidence>
<proteinExistence type="predicted"/>
<organism evidence="2 3">
    <name type="scientific">Catellatospora bangladeshensis</name>
    <dbReference type="NCBI Taxonomy" id="310355"/>
    <lineage>
        <taxon>Bacteria</taxon>
        <taxon>Bacillati</taxon>
        <taxon>Actinomycetota</taxon>
        <taxon>Actinomycetes</taxon>
        <taxon>Micromonosporales</taxon>
        <taxon>Micromonosporaceae</taxon>
        <taxon>Catellatospora</taxon>
    </lineage>
</organism>
<dbReference type="RefSeq" id="WP_203740352.1">
    <property type="nucleotide sequence ID" value="NZ_BONF01000001.1"/>
</dbReference>
<comment type="caution">
    <text evidence="2">The sequence shown here is derived from an EMBL/GenBank/DDBJ whole genome shotgun (WGS) entry which is preliminary data.</text>
</comment>
<dbReference type="PANTHER" id="PTHR35908:SF1">
    <property type="entry name" value="CONSERVED PROTEIN"/>
    <property type="match status" value="1"/>
</dbReference>
<dbReference type="SUPFAM" id="SSF54593">
    <property type="entry name" value="Glyoxalase/Bleomycin resistance protein/Dihydroxybiphenyl dioxygenase"/>
    <property type="match status" value="1"/>
</dbReference>
<feature type="domain" description="Glyoxalase-like" evidence="1">
    <location>
        <begin position="111"/>
        <end position="214"/>
    </location>
</feature>
<accession>A0A8J3JDL4</accession>
<dbReference type="Gene3D" id="3.10.180.10">
    <property type="entry name" value="2,3-Dihydroxybiphenyl 1,2-Dioxygenase, domain 1"/>
    <property type="match status" value="1"/>
</dbReference>
<dbReference type="PANTHER" id="PTHR35908">
    <property type="entry name" value="HYPOTHETICAL FUSION PROTEIN"/>
    <property type="match status" value="1"/>
</dbReference>
<keyword evidence="3" id="KW-1185">Reference proteome</keyword>
<sequence length="222" mass="24229">MTETAQRISPAQFHQAEGVGDWRVIGDGACAWFRIPSFAAGARFVQAISELPGAPAPDVDLRDGAVTVRLIRWVPGFFGMTEAHVEQARLISAAARELGLTADPSRAQNVQICLDALVVPDVMPFWLAVLGYTQRGDGPGDMIDPRQRGPLIYFQEMDAPRPQRNRIHLDVWVAHDQAEARVAAALAAGGRLVTDEHAPSWWVLADAEGNEVCIGTWLTRAE</sequence>
<dbReference type="Proteomes" id="UP000601223">
    <property type="component" value="Unassembled WGS sequence"/>
</dbReference>
<gene>
    <name evidence="2" type="ORF">Cba03nite_00920</name>
</gene>
<name>A0A8J3JDL4_9ACTN</name>
<dbReference type="Pfam" id="PF18029">
    <property type="entry name" value="Glyoxalase_6"/>
    <property type="match status" value="1"/>
</dbReference>
<dbReference type="InterPro" id="IPR029068">
    <property type="entry name" value="Glyas_Bleomycin-R_OHBP_Dase"/>
</dbReference>